<dbReference type="Proteomes" id="UP001150581">
    <property type="component" value="Unassembled WGS sequence"/>
</dbReference>
<evidence type="ECO:0000313" key="1">
    <source>
        <dbReference type="EMBL" id="KAJ1901810.1"/>
    </source>
</evidence>
<comment type="caution">
    <text evidence="1">The sequence shown here is derived from an EMBL/GenBank/DDBJ whole genome shotgun (WGS) entry which is preliminary data.</text>
</comment>
<organism evidence="1 2">
    <name type="scientific">Kickxella alabastrina</name>
    <dbReference type="NCBI Taxonomy" id="61397"/>
    <lineage>
        <taxon>Eukaryota</taxon>
        <taxon>Fungi</taxon>
        <taxon>Fungi incertae sedis</taxon>
        <taxon>Zoopagomycota</taxon>
        <taxon>Kickxellomycotina</taxon>
        <taxon>Kickxellomycetes</taxon>
        <taxon>Kickxellales</taxon>
        <taxon>Kickxellaceae</taxon>
        <taxon>Kickxella</taxon>
    </lineage>
</organism>
<gene>
    <name evidence="1" type="ORF">LPJ66_000481</name>
</gene>
<accession>A0ACC1IVT4</accession>
<proteinExistence type="predicted"/>
<keyword evidence="2" id="KW-1185">Reference proteome</keyword>
<dbReference type="EMBL" id="JANBPG010000014">
    <property type="protein sequence ID" value="KAJ1901810.1"/>
    <property type="molecule type" value="Genomic_DNA"/>
</dbReference>
<reference evidence="1" key="1">
    <citation type="submission" date="2022-07" db="EMBL/GenBank/DDBJ databases">
        <title>Phylogenomic reconstructions and comparative analyses of Kickxellomycotina fungi.</title>
        <authorList>
            <person name="Reynolds N.K."/>
            <person name="Stajich J.E."/>
            <person name="Barry K."/>
            <person name="Grigoriev I.V."/>
            <person name="Crous P."/>
            <person name="Smith M.E."/>
        </authorList>
    </citation>
    <scope>NUCLEOTIDE SEQUENCE</scope>
    <source>
        <strain evidence="1">Benny 63K</strain>
    </source>
</reference>
<protein>
    <submittedName>
        <fullName evidence="1">Uncharacterized protein</fullName>
    </submittedName>
</protein>
<sequence length="146" mass="16615">MKWALLCAKTSRASKLIDTNHISNPILRNRMARLIESFFGTYPEDYSLSDNGLKYDSVAKPVNRFGAFVEMFRSLKLNEAVNTISLFLMRTSIVLSLTMLDKTILAKCILSITKSRLKVLHKEKLCLDIKIPEIPRLKDPKGKSPE</sequence>
<name>A0ACC1IVT4_9FUNG</name>
<evidence type="ECO:0000313" key="2">
    <source>
        <dbReference type="Proteomes" id="UP001150581"/>
    </source>
</evidence>